<dbReference type="Pfam" id="PF00465">
    <property type="entry name" value="Fe-ADH"/>
    <property type="match status" value="1"/>
</dbReference>
<feature type="domain" description="Alcohol dehydrogenase iron-type/glycerol dehydrogenase GldA" evidence="2">
    <location>
        <begin position="42"/>
        <end position="202"/>
    </location>
</feature>
<dbReference type="OrthoDB" id="339764at2759"/>
<dbReference type="Proteomes" id="UP000660729">
    <property type="component" value="Unassembled WGS sequence"/>
</dbReference>
<evidence type="ECO:0000313" key="4">
    <source>
        <dbReference type="EMBL" id="KAF7192131.1"/>
    </source>
</evidence>
<dbReference type="PANTHER" id="PTHR11496">
    <property type="entry name" value="ALCOHOL DEHYDROGENASE"/>
    <property type="match status" value="1"/>
</dbReference>
<evidence type="ECO:0000256" key="1">
    <source>
        <dbReference type="ARBA" id="ARBA00023002"/>
    </source>
</evidence>
<evidence type="ECO:0000313" key="5">
    <source>
        <dbReference type="Proteomes" id="UP000660729"/>
    </source>
</evidence>
<dbReference type="Pfam" id="PF25137">
    <property type="entry name" value="ADH_Fe_C"/>
    <property type="match status" value="1"/>
</dbReference>
<protein>
    <submittedName>
        <fullName evidence="4">Dehydrogenase FUM7</fullName>
    </submittedName>
</protein>
<proteinExistence type="predicted"/>
<evidence type="ECO:0000259" key="3">
    <source>
        <dbReference type="Pfam" id="PF25137"/>
    </source>
</evidence>
<evidence type="ECO:0000259" key="2">
    <source>
        <dbReference type="Pfam" id="PF00465"/>
    </source>
</evidence>
<dbReference type="GO" id="GO:0046872">
    <property type="term" value="F:metal ion binding"/>
    <property type="evidence" value="ECO:0007669"/>
    <property type="project" value="InterPro"/>
</dbReference>
<dbReference type="Gene3D" id="1.20.1090.10">
    <property type="entry name" value="Dehydroquinate synthase-like - alpha domain"/>
    <property type="match status" value="1"/>
</dbReference>
<dbReference type="GO" id="GO:0005739">
    <property type="term" value="C:mitochondrion"/>
    <property type="evidence" value="ECO:0007669"/>
    <property type="project" value="TreeGrafter"/>
</dbReference>
<sequence>MDYRISSTAGPGGEVYRPANSSGYPHISYGLPFHIACKKHVAATFQASRIYLIASASLSKNTSYVKLLQSALGDKLIATRYGIKPHTLWSEILSITSEASSLQTDLIITLGAGSLTDGAKIISLAIANNAETFSDLDSLHSGSDWSKKRPDLQPPKIPIISIPTSLSGGEYSFLGGGTNDNDNVKYGFGHPCIGPALVILDPELTTTTPDSIWLQSGIRAIDHCVEGLCSLQATKESDEVALAGLRLLVPGLSRCKASKEDLEARHDCQMGVIQAMKVVFEFGVPMGASHGIGHQLGPLGVGHGETSCILLPAVCKYNEGVNLERQKKVVEVFWEDEKVAKGLADAGLEREDATLSDVLDVYTRSLGMPRSLRDVGIEGEEKMNLLAENSLKDKWCGTNPRALKRKEDVLEILEMVRG</sequence>
<accession>A0A8H6RJE1</accession>
<keyword evidence="5" id="KW-1185">Reference proteome</keyword>
<dbReference type="InterPro" id="IPR039697">
    <property type="entry name" value="Alcohol_dehydrogenase_Fe"/>
</dbReference>
<dbReference type="InterPro" id="IPR056798">
    <property type="entry name" value="ADH_Fe_C"/>
</dbReference>
<dbReference type="PANTHER" id="PTHR11496:SF107">
    <property type="entry name" value="ALCOHOL DEHYDROGENASE, PUTATIVE (AFU_ORTHOLOGUE AFUA_1G06800)-RELATED"/>
    <property type="match status" value="1"/>
</dbReference>
<dbReference type="AlphaFoldDB" id="A0A8H6RJE1"/>
<keyword evidence="1" id="KW-0560">Oxidoreductase</keyword>
<dbReference type="GO" id="GO:0004022">
    <property type="term" value="F:alcohol dehydrogenase (NAD+) activity"/>
    <property type="evidence" value="ECO:0007669"/>
    <property type="project" value="TreeGrafter"/>
</dbReference>
<dbReference type="SUPFAM" id="SSF56796">
    <property type="entry name" value="Dehydroquinate synthase-like"/>
    <property type="match status" value="1"/>
</dbReference>
<feature type="domain" description="Fe-containing alcohol dehydrogenase-like C-terminal" evidence="3">
    <location>
        <begin position="215"/>
        <end position="414"/>
    </location>
</feature>
<dbReference type="Gene3D" id="3.40.50.1970">
    <property type="match status" value="1"/>
</dbReference>
<name>A0A8H6RJE1_9PEZI</name>
<organism evidence="4 5">
    <name type="scientific">Pseudocercospora fuligena</name>
    <dbReference type="NCBI Taxonomy" id="685502"/>
    <lineage>
        <taxon>Eukaryota</taxon>
        <taxon>Fungi</taxon>
        <taxon>Dikarya</taxon>
        <taxon>Ascomycota</taxon>
        <taxon>Pezizomycotina</taxon>
        <taxon>Dothideomycetes</taxon>
        <taxon>Dothideomycetidae</taxon>
        <taxon>Mycosphaerellales</taxon>
        <taxon>Mycosphaerellaceae</taxon>
        <taxon>Pseudocercospora</taxon>
    </lineage>
</organism>
<reference evidence="4" key="1">
    <citation type="submission" date="2020-04" db="EMBL/GenBank/DDBJ databases">
        <title>Draft genome resource of the tomato pathogen Pseudocercospora fuligena.</title>
        <authorList>
            <person name="Zaccaron A."/>
        </authorList>
    </citation>
    <scope>NUCLEOTIDE SEQUENCE</scope>
    <source>
        <strain evidence="4">PF001</strain>
    </source>
</reference>
<dbReference type="InterPro" id="IPR001670">
    <property type="entry name" value="ADH_Fe/GldA"/>
</dbReference>
<dbReference type="EMBL" id="JABCIY010000150">
    <property type="protein sequence ID" value="KAF7192131.1"/>
    <property type="molecule type" value="Genomic_DNA"/>
</dbReference>
<gene>
    <name evidence="4" type="ORF">HII31_06517</name>
</gene>
<comment type="caution">
    <text evidence="4">The sequence shown here is derived from an EMBL/GenBank/DDBJ whole genome shotgun (WGS) entry which is preliminary data.</text>
</comment>
<dbReference type="CDD" id="cd08192">
    <property type="entry name" value="MAR-like"/>
    <property type="match status" value="1"/>
</dbReference>